<dbReference type="Proteomes" id="UP000323506">
    <property type="component" value="Chromosome D08"/>
</dbReference>
<reference evidence="1 2" key="1">
    <citation type="submission" date="2019-06" db="EMBL/GenBank/DDBJ databases">
        <title>WGS assembly of Gossypium darwinii.</title>
        <authorList>
            <person name="Chen Z.J."/>
            <person name="Sreedasyam A."/>
            <person name="Ando A."/>
            <person name="Song Q."/>
            <person name="De L."/>
            <person name="Hulse-Kemp A."/>
            <person name="Ding M."/>
            <person name="Ye W."/>
            <person name="Kirkbride R."/>
            <person name="Jenkins J."/>
            <person name="Plott C."/>
            <person name="Lovell J."/>
            <person name="Lin Y.-M."/>
            <person name="Vaughn R."/>
            <person name="Liu B."/>
            <person name="Li W."/>
            <person name="Simpson S."/>
            <person name="Scheffler B."/>
            <person name="Saski C."/>
            <person name="Grover C."/>
            <person name="Hu G."/>
            <person name="Conover J."/>
            <person name="Carlson J."/>
            <person name="Shu S."/>
            <person name="Boston L."/>
            <person name="Williams M."/>
            <person name="Peterson D."/>
            <person name="Mcgee K."/>
            <person name="Jones D."/>
            <person name="Wendel J."/>
            <person name="Stelly D."/>
            <person name="Grimwood J."/>
            <person name="Schmutz J."/>
        </authorList>
    </citation>
    <scope>NUCLEOTIDE SEQUENCE [LARGE SCALE GENOMIC DNA]</scope>
    <source>
        <strain evidence="1">1808015.09</strain>
    </source>
</reference>
<protein>
    <submittedName>
        <fullName evidence="1">Uncharacterized protein</fullName>
    </submittedName>
</protein>
<sequence>MARSTCRFSERPAGGGRLRAWCTLEAHGSSGARQGQGTLRFPVLFSFWAPMGRFRFWACGSIGLKIGFVYYCNWAKNWTEFQAIPHQLYLFPF</sequence>
<dbReference type="EMBL" id="CM017708">
    <property type="protein sequence ID" value="TYG58068.1"/>
    <property type="molecule type" value="Genomic_DNA"/>
</dbReference>
<accession>A0A5D2BNF0</accession>
<proteinExistence type="predicted"/>
<dbReference type="AlphaFoldDB" id="A0A5D2BNF0"/>
<evidence type="ECO:0000313" key="2">
    <source>
        <dbReference type="Proteomes" id="UP000323506"/>
    </source>
</evidence>
<evidence type="ECO:0000313" key="1">
    <source>
        <dbReference type="EMBL" id="TYG58068.1"/>
    </source>
</evidence>
<gene>
    <name evidence="1" type="ORF">ES288_D08G193100v1</name>
</gene>
<keyword evidence="2" id="KW-1185">Reference proteome</keyword>
<organism evidence="1 2">
    <name type="scientific">Gossypium darwinii</name>
    <name type="common">Darwin's cotton</name>
    <name type="synonym">Gossypium barbadense var. darwinii</name>
    <dbReference type="NCBI Taxonomy" id="34276"/>
    <lineage>
        <taxon>Eukaryota</taxon>
        <taxon>Viridiplantae</taxon>
        <taxon>Streptophyta</taxon>
        <taxon>Embryophyta</taxon>
        <taxon>Tracheophyta</taxon>
        <taxon>Spermatophyta</taxon>
        <taxon>Magnoliopsida</taxon>
        <taxon>eudicotyledons</taxon>
        <taxon>Gunneridae</taxon>
        <taxon>Pentapetalae</taxon>
        <taxon>rosids</taxon>
        <taxon>malvids</taxon>
        <taxon>Malvales</taxon>
        <taxon>Malvaceae</taxon>
        <taxon>Malvoideae</taxon>
        <taxon>Gossypium</taxon>
    </lineage>
</organism>
<name>A0A5D2BNF0_GOSDA</name>